<evidence type="ECO:0000313" key="2">
    <source>
        <dbReference type="EMBL" id="TNN54116.1"/>
    </source>
</evidence>
<keyword evidence="3" id="KW-1185">Reference proteome</keyword>
<organism evidence="2 3">
    <name type="scientific">Liparis tanakae</name>
    <name type="common">Tanaka's snailfish</name>
    <dbReference type="NCBI Taxonomy" id="230148"/>
    <lineage>
        <taxon>Eukaryota</taxon>
        <taxon>Metazoa</taxon>
        <taxon>Chordata</taxon>
        <taxon>Craniata</taxon>
        <taxon>Vertebrata</taxon>
        <taxon>Euteleostomi</taxon>
        <taxon>Actinopterygii</taxon>
        <taxon>Neopterygii</taxon>
        <taxon>Teleostei</taxon>
        <taxon>Neoteleostei</taxon>
        <taxon>Acanthomorphata</taxon>
        <taxon>Eupercaria</taxon>
        <taxon>Perciformes</taxon>
        <taxon>Cottioidei</taxon>
        <taxon>Cottales</taxon>
        <taxon>Liparidae</taxon>
        <taxon>Liparis</taxon>
    </lineage>
</organism>
<sequence length="134" mass="15096">MVIAGRWAGEETEVPVKADEKQQERREEGSCDLKRREPIKKQQQRQRRRQPSGSAVGRPGFHGRLRVTRTSCQALSLNLPLTGSTRASKAPEPRLMTSHTAPLFSDSMRPLRCSVRKESVISSVLLWMGVSERS</sequence>
<feature type="compositionally biased region" description="Basic and acidic residues" evidence="1">
    <location>
        <begin position="14"/>
        <end position="40"/>
    </location>
</feature>
<reference evidence="2 3" key="1">
    <citation type="submission" date="2019-03" db="EMBL/GenBank/DDBJ databases">
        <title>First draft genome of Liparis tanakae, snailfish: a comprehensive survey of snailfish specific genes.</title>
        <authorList>
            <person name="Kim W."/>
            <person name="Song I."/>
            <person name="Jeong J.-H."/>
            <person name="Kim D."/>
            <person name="Kim S."/>
            <person name="Ryu S."/>
            <person name="Song J.Y."/>
            <person name="Lee S.K."/>
        </authorList>
    </citation>
    <scope>NUCLEOTIDE SEQUENCE [LARGE SCALE GENOMIC DNA]</scope>
    <source>
        <tissue evidence="2">Muscle</tissue>
    </source>
</reference>
<comment type="caution">
    <text evidence="2">The sequence shown here is derived from an EMBL/GenBank/DDBJ whole genome shotgun (WGS) entry which is preliminary data.</text>
</comment>
<dbReference type="AlphaFoldDB" id="A0A4Z2GKW6"/>
<dbReference type="Proteomes" id="UP000314294">
    <property type="component" value="Unassembled WGS sequence"/>
</dbReference>
<evidence type="ECO:0000313" key="3">
    <source>
        <dbReference type="Proteomes" id="UP000314294"/>
    </source>
</evidence>
<feature type="region of interest" description="Disordered" evidence="1">
    <location>
        <begin position="1"/>
        <end position="67"/>
    </location>
</feature>
<name>A0A4Z2GKW6_9TELE</name>
<evidence type="ECO:0000256" key="1">
    <source>
        <dbReference type="SAM" id="MobiDB-lite"/>
    </source>
</evidence>
<gene>
    <name evidence="2" type="ORF">EYF80_035675</name>
</gene>
<dbReference type="EMBL" id="SRLO01000495">
    <property type="protein sequence ID" value="TNN54116.1"/>
    <property type="molecule type" value="Genomic_DNA"/>
</dbReference>
<accession>A0A4Z2GKW6</accession>
<proteinExistence type="predicted"/>
<protein>
    <submittedName>
        <fullName evidence="2">Uncharacterized protein</fullName>
    </submittedName>
</protein>